<evidence type="ECO:0000256" key="3">
    <source>
        <dbReference type="ARBA" id="ARBA00022729"/>
    </source>
</evidence>
<dbReference type="PANTHER" id="PTHR14186:SF20">
    <property type="entry name" value="CYSTEINE-RICH MOTOR NEURON 1 PROTEIN-LIKE"/>
    <property type="match status" value="1"/>
</dbReference>
<dbReference type="PROSITE" id="PS51323">
    <property type="entry name" value="IGFBP_N_2"/>
    <property type="match status" value="1"/>
</dbReference>
<dbReference type="Pfam" id="PF00219">
    <property type="entry name" value="IGFBP"/>
    <property type="match status" value="1"/>
</dbReference>
<keyword evidence="4" id="KW-1015">Disulfide bond</keyword>
<dbReference type="RefSeq" id="XP_019643786.1">
    <property type="nucleotide sequence ID" value="XM_019788227.1"/>
</dbReference>
<keyword evidence="2" id="KW-0964">Secreted</keyword>
<evidence type="ECO:0000256" key="4">
    <source>
        <dbReference type="ARBA" id="ARBA00023157"/>
    </source>
</evidence>
<evidence type="ECO:0000256" key="2">
    <source>
        <dbReference type="ARBA" id="ARBA00022525"/>
    </source>
</evidence>
<dbReference type="GO" id="GO:0005576">
    <property type="term" value="C:extracellular region"/>
    <property type="evidence" value="ECO:0007669"/>
    <property type="project" value="UniProtKB-SubCell"/>
</dbReference>
<dbReference type="SUPFAM" id="SSF57567">
    <property type="entry name" value="Serine protease inhibitors"/>
    <property type="match status" value="1"/>
</dbReference>
<dbReference type="CDD" id="cd19941">
    <property type="entry name" value="TIL"/>
    <property type="match status" value="1"/>
</dbReference>
<dbReference type="SUPFAM" id="SSF57184">
    <property type="entry name" value="Growth factor receptor domain"/>
    <property type="match status" value="1"/>
</dbReference>
<dbReference type="OrthoDB" id="6236007at2759"/>
<dbReference type="InterPro" id="IPR000867">
    <property type="entry name" value="IGFBP-like"/>
</dbReference>
<evidence type="ECO:0000256" key="5">
    <source>
        <dbReference type="SAM" id="SignalP"/>
    </source>
</evidence>
<name>A0A6P5AP21_BRABE</name>
<evidence type="ECO:0000313" key="7">
    <source>
        <dbReference type="Proteomes" id="UP000515135"/>
    </source>
</evidence>
<dbReference type="InterPro" id="IPR036084">
    <property type="entry name" value="Ser_inhib-like_sf"/>
</dbReference>
<evidence type="ECO:0000313" key="8">
    <source>
        <dbReference type="RefSeq" id="XP_019643786.1"/>
    </source>
</evidence>
<feature type="domain" description="IGFBP N-terminal" evidence="6">
    <location>
        <begin position="19"/>
        <end position="95"/>
    </location>
</feature>
<dbReference type="Gene3D" id="2.10.70.10">
    <property type="entry name" value="Complement Module, domain 1"/>
    <property type="match status" value="1"/>
</dbReference>
<protein>
    <submittedName>
        <fullName evidence="8">Cysteine-rich motor neuron 1 protein-like</fullName>
    </submittedName>
</protein>
<dbReference type="Pfam" id="PF01826">
    <property type="entry name" value="TIL"/>
    <property type="match status" value="1"/>
</dbReference>
<dbReference type="Gene3D" id="4.10.40.20">
    <property type="match status" value="1"/>
</dbReference>
<accession>A0A6P5AP21</accession>
<dbReference type="GO" id="GO:0005520">
    <property type="term" value="F:insulin-like growth factor binding"/>
    <property type="evidence" value="ECO:0007669"/>
    <property type="project" value="InterPro"/>
</dbReference>
<feature type="signal peptide" evidence="5">
    <location>
        <begin position="1"/>
        <end position="20"/>
    </location>
</feature>
<dbReference type="KEGG" id="bbel:109484869"/>
<comment type="subcellular location">
    <subcellularLocation>
        <location evidence="1">Secreted</location>
    </subcellularLocation>
</comment>
<proteinExistence type="predicted"/>
<dbReference type="SMART" id="SM00121">
    <property type="entry name" value="IB"/>
    <property type="match status" value="1"/>
</dbReference>
<dbReference type="AlphaFoldDB" id="A0A6P5AP21"/>
<dbReference type="Gene3D" id="2.10.25.10">
    <property type="entry name" value="Laminin"/>
    <property type="match status" value="1"/>
</dbReference>
<evidence type="ECO:0000259" key="6">
    <source>
        <dbReference type="PROSITE" id="PS51323"/>
    </source>
</evidence>
<sequence length="210" mass="21960">MGKTQVILVVLLGMVKGLAALSCLQCGTFTCPPLPSCQGDVTKDACGCCDVCAKIPGESCGGQWNISGTCSSGLTCVVDPNEPLGNQATGTCACPPDSSWNSCGTACPKTCEGRPFACAAVCVPRCECYPWYVLDNGNCIPESLCSSNGCNYEGQHYNDGDEWAVRNSPGLVCRCDGTQVVCYVIDCAPGYSHVIGRNGLTVPNGIHRPR</sequence>
<dbReference type="InterPro" id="IPR011390">
    <property type="entry name" value="IGFBP_rP_mac25"/>
</dbReference>
<dbReference type="InterPro" id="IPR002919">
    <property type="entry name" value="TIL_dom"/>
</dbReference>
<dbReference type="SUPFAM" id="SSF57603">
    <property type="entry name" value="FnI-like domain"/>
    <property type="match status" value="1"/>
</dbReference>
<dbReference type="InterPro" id="IPR009030">
    <property type="entry name" value="Growth_fac_rcpt_cys_sf"/>
</dbReference>
<dbReference type="Proteomes" id="UP000515135">
    <property type="component" value="Unplaced"/>
</dbReference>
<gene>
    <name evidence="8" type="primary">LOC109484869</name>
</gene>
<keyword evidence="3 5" id="KW-0732">Signal</keyword>
<feature type="chain" id="PRO_5027639726" evidence="5">
    <location>
        <begin position="21"/>
        <end position="210"/>
    </location>
</feature>
<dbReference type="GO" id="GO:0001558">
    <property type="term" value="P:regulation of cell growth"/>
    <property type="evidence" value="ECO:0007669"/>
    <property type="project" value="InterPro"/>
</dbReference>
<keyword evidence="7" id="KW-1185">Reference proteome</keyword>
<reference evidence="8" key="1">
    <citation type="submission" date="2025-08" db="UniProtKB">
        <authorList>
            <consortium name="RefSeq"/>
        </authorList>
    </citation>
    <scope>IDENTIFICATION</scope>
    <source>
        <tissue evidence="8">Gonad</tissue>
    </source>
</reference>
<dbReference type="GO" id="GO:0009966">
    <property type="term" value="P:regulation of signal transduction"/>
    <property type="evidence" value="ECO:0007669"/>
    <property type="project" value="TreeGrafter"/>
</dbReference>
<dbReference type="GeneID" id="109484869"/>
<organism evidence="7 8">
    <name type="scientific">Branchiostoma belcheri</name>
    <name type="common">Amphioxus</name>
    <dbReference type="NCBI Taxonomy" id="7741"/>
    <lineage>
        <taxon>Eukaryota</taxon>
        <taxon>Metazoa</taxon>
        <taxon>Chordata</taxon>
        <taxon>Cephalochordata</taxon>
        <taxon>Leptocardii</taxon>
        <taxon>Amphioxiformes</taxon>
        <taxon>Branchiostomatidae</taxon>
        <taxon>Branchiostoma</taxon>
    </lineage>
</organism>
<dbReference type="PANTHER" id="PTHR14186">
    <property type="entry name" value="INSULIN-LIKE GROWTH FACTOR BINDING PROTEIN-RELATED"/>
    <property type="match status" value="1"/>
</dbReference>
<evidence type="ECO:0000256" key="1">
    <source>
        <dbReference type="ARBA" id="ARBA00004613"/>
    </source>
</evidence>